<dbReference type="RefSeq" id="WP_205180168.1">
    <property type="nucleotide sequence ID" value="NZ_JAFBFH010000040.1"/>
</dbReference>
<reference evidence="2 3" key="1">
    <citation type="submission" date="2021-01" db="EMBL/GenBank/DDBJ databases">
        <title>Genomic Encyclopedia of Type Strains, Phase IV (KMG-IV): sequencing the most valuable type-strain genomes for metagenomic binning, comparative biology and taxonomic classification.</title>
        <authorList>
            <person name="Goeker M."/>
        </authorList>
    </citation>
    <scope>NUCLEOTIDE SEQUENCE [LARGE SCALE GENOMIC DNA]</scope>
    <source>
        <strain evidence="2 3">DSM 105453</strain>
    </source>
</reference>
<dbReference type="CDD" id="cd00093">
    <property type="entry name" value="HTH_XRE"/>
    <property type="match status" value="1"/>
</dbReference>
<dbReference type="Pfam" id="PF01381">
    <property type="entry name" value="HTH_3"/>
    <property type="match status" value="1"/>
</dbReference>
<organism evidence="2 3">
    <name type="scientific">Siminovitchia thermophila</name>
    <dbReference type="NCBI Taxonomy" id="1245522"/>
    <lineage>
        <taxon>Bacteria</taxon>
        <taxon>Bacillati</taxon>
        <taxon>Bacillota</taxon>
        <taxon>Bacilli</taxon>
        <taxon>Bacillales</taxon>
        <taxon>Bacillaceae</taxon>
        <taxon>Siminovitchia</taxon>
    </lineage>
</organism>
<proteinExistence type="predicted"/>
<gene>
    <name evidence="2" type="ORF">JOC94_004203</name>
</gene>
<dbReference type="Proteomes" id="UP000823485">
    <property type="component" value="Unassembled WGS sequence"/>
</dbReference>
<dbReference type="Gene3D" id="1.10.260.40">
    <property type="entry name" value="lambda repressor-like DNA-binding domains"/>
    <property type="match status" value="1"/>
</dbReference>
<dbReference type="PROSITE" id="PS50943">
    <property type="entry name" value="HTH_CROC1"/>
    <property type="match status" value="1"/>
</dbReference>
<dbReference type="SMART" id="SM00530">
    <property type="entry name" value="HTH_XRE"/>
    <property type="match status" value="1"/>
</dbReference>
<comment type="caution">
    <text evidence="2">The sequence shown here is derived from an EMBL/GenBank/DDBJ whole genome shotgun (WGS) entry which is preliminary data.</text>
</comment>
<accession>A0ABS2RE86</accession>
<dbReference type="SUPFAM" id="SSF47413">
    <property type="entry name" value="lambda repressor-like DNA-binding domains"/>
    <property type="match status" value="1"/>
</dbReference>
<keyword evidence="3" id="KW-1185">Reference proteome</keyword>
<feature type="domain" description="HTH cro/C1-type" evidence="1">
    <location>
        <begin position="8"/>
        <end position="62"/>
    </location>
</feature>
<evidence type="ECO:0000313" key="2">
    <source>
        <dbReference type="EMBL" id="MBM7717178.1"/>
    </source>
</evidence>
<dbReference type="EMBL" id="JAFBFH010000040">
    <property type="protein sequence ID" value="MBM7717178.1"/>
    <property type="molecule type" value="Genomic_DNA"/>
</dbReference>
<sequence length="77" mass="9079">MAKRRDWLIDIRKRLGLSVPEIAEKVGVAEPTWYNYENGHRTPRGYKALHIANTLGFPVDYFFCDDVRDSRHFKEVI</sequence>
<evidence type="ECO:0000313" key="3">
    <source>
        <dbReference type="Proteomes" id="UP000823485"/>
    </source>
</evidence>
<dbReference type="InterPro" id="IPR010982">
    <property type="entry name" value="Lambda_DNA-bd_dom_sf"/>
</dbReference>
<protein>
    <submittedName>
        <fullName evidence="2">Transcriptional regulator with XRE-family HTH domain</fullName>
    </submittedName>
</protein>
<dbReference type="InterPro" id="IPR001387">
    <property type="entry name" value="Cro/C1-type_HTH"/>
</dbReference>
<evidence type="ECO:0000259" key="1">
    <source>
        <dbReference type="PROSITE" id="PS50943"/>
    </source>
</evidence>
<name>A0ABS2RE86_9BACI</name>